<gene>
    <name evidence="1" type="ORF">IQ247_24555</name>
</gene>
<name>A0A8J7F3T6_9CYAN</name>
<evidence type="ECO:0000313" key="2">
    <source>
        <dbReference type="Proteomes" id="UP000620559"/>
    </source>
</evidence>
<protein>
    <submittedName>
        <fullName evidence="1">Uncharacterized protein</fullName>
    </submittedName>
</protein>
<comment type="caution">
    <text evidence="1">The sequence shown here is derived from an EMBL/GenBank/DDBJ whole genome shotgun (WGS) entry which is preliminary data.</text>
</comment>
<dbReference type="EMBL" id="JADEWL010000118">
    <property type="protein sequence ID" value="MBE9215796.1"/>
    <property type="molecule type" value="Genomic_DNA"/>
</dbReference>
<keyword evidence="2" id="KW-1185">Reference proteome</keyword>
<dbReference type="Proteomes" id="UP000620559">
    <property type="component" value="Unassembled WGS sequence"/>
</dbReference>
<reference evidence="1" key="1">
    <citation type="submission" date="2020-10" db="EMBL/GenBank/DDBJ databases">
        <authorList>
            <person name="Castelo-Branco R."/>
            <person name="Eusebio N."/>
            <person name="Adriana R."/>
            <person name="Vieira A."/>
            <person name="Brugerolle De Fraissinette N."/>
            <person name="Rezende De Castro R."/>
            <person name="Schneider M.P."/>
            <person name="Vasconcelos V."/>
            <person name="Leao P.N."/>
        </authorList>
    </citation>
    <scope>NUCLEOTIDE SEQUENCE</scope>
    <source>
        <strain evidence="1">LEGE 06105</strain>
    </source>
</reference>
<dbReference type="RefSeq" id="WP_193924017.1">
    <property type="nucleotide sequence ID" value="NZ_JADEWL010000118.1"/>
</dbReference>
<sequence length="85" mass="9683">MKTQASNIRAGDRIIAYFKNKRQVCTVRCISNPDLNNITLSVFLGERYRHSNSGVIRFKPEALVDLSNRALKIFEEETSLEPIQG</sequence>
<evidence type="ECO:0000313" key="1">
    <source>
        <dbReference type="EMBL" id="MBE9215796.1"/>
    </source>
</evidence>
<organism evidence="1 2">
    <name type="scientific">Plectonema cf. radiosum LEGE 06105</name>
    <dbReference type="NCBI Taxonomy" id="945769"/>
    <lineage>
        <taxon>Bacteria</taxon>
        <taxon>Bacillati</taxon>
        <taxon>Cyanobacteriota</taxon>
        <taxon>Cyanophyceae</taxon>
        <taxon>Oscillatoriophycideae</taxon>
        <taxon>Oscillatoriales</taxon>
        <taxon>Microcoleaceae</taxon>
        <taxon>Plectonema</taxon>
    </lineage>
</organism>
<accession>A0A8J7F3T6</accession>
<dbReference type="AlphaFoldDB" id="A0A8J7F3T6"/>
<proteinExistence type="predicted"/>